<proteinExistence type="predicted"/>
<reference evidence="2 3" key="1">
    <citation type="journal article" date="2017" name="Syst. Appl. Microbiol.">
        <title>Soybeans inoculated with root zone soils of Canadian native legumes harbour diverse and novel Bradyrhizobium spp. that possess agricultural potential.</title>
        <authorList>
            <person name="Bromfield E.S.P."/>
            <person name="Cloutier S."/>
            <person name="Tambong J.T."/>
            <person name="Tran Thi T.V."/>
        </authorList>
    </citation>
    <scope>NUCLEOTIDE SEQUENCE [LARGE SCALE GENOMIC DNA]</scope>
    <source>
        <strain evidence="2 3">39S1MB</strain>
    </source>
</reference>
<name>A0A2U8PY14_9BRAD</name>
<feature type="region of interest" description="Disordered" evidence="1">
    <location>
        <begin position="151"/>
        <end position="178"/>
    </location>
</feature>
<dbReference type="EMBL" id="CP029426">
    <property type="protein sequence ID" value="AWM02664.1"/>
    <property type="molecule type" value="Genomic_DNA"/>
</dbReference>
<dbReference type="OrthoDB" id="8220752at2"/>
<dbReference type="AlphaFoldDB" id="A0A2U8PY14"/>
<protein>
    <submittedName>
        <fullName evidence="2">Uncharacterized protein</fullName>
    </submittedName>
</protein>
<gene>
    <name evidence="2" type="ORF">CIT40_23315</name>
</gene>
<dbReference type="KEGG" id="brq:CIT40_23315"/>
<evidence type="ECO:0000256" key="1">
    <source>
        <dbReference type="SAM" id="MobiDB-lite"/>
    </source>
</evidence>
<sequence length="410" mass="42477">MLRRIPAVKWAFTRLRPLPHGGSIDSAAVVAEQPVIVADGAGALPDLDTGISTELLRSDAAVAEDGTTHSVIVETPADGGGSDVSLQQAPTEVQPVLGAEVLASDEVARGTVDGPEPVIDNDPPVELSTKLEPVATETVAAIDVADEPAKAAEPVINSDPSPERAADVEPDETEEASSNVEIASVEVASVEVASIDAPALVVADAPSTVAAVEIAPVVDDSQATPSDRDVSAEPVVAEGSLDSDPTFGAAVAIEPVLADDLTTVVAEGYSADAVVVTHDEPAPALAAPAEEIRTAPKLRAKAAEPADRTALIRQRWAESGIRMWNPRLHGTGEATLNIQGSVGLLPPAPGETMPRYDKLEFKMLGGQIVCEGVIVEAPAQTSQRNFTRLAEPGKLDRVREPARERQAALA</sequence>
<dbReference type="RefSeq" id="WP_094891228.1">
    <property type="nucleotide sequence ID" value="NZ_CP029426.2"/>
</dbReference>
<evidence type="ECO:0000313" key="2">
    <source>
        <dbReference type="EMBL" id="AWM02664.1"/>
    </source>
</evidence>
<accession>A0A2U8PY14</accession>
<keyword evidence="3" id="KW-1185">Reference proteome</keyword>
<dbReference type="Proteomes" id="UP000215884">
    <property type="component" value="Chromosome"/>
</dbReference>
<organism evidence="2 3">
    <name type="scientific">Bradyrhizobium amphicarpaeae</name>
    <dbReference type="NCBI Taxonomy" id="1404768"/>
    <lineage>
        <taxon>Bacteria</taxon>
        <taxon>Pseudomonadati</taxon>
        <taxon>Pseudomonadota</taxon>
        <taxon>Alphaproteobacteria</taxon>
        <taxon>Hyphomicrobiales</taxon>
        <taxon>Nitrobacteraceae</taxon>
        <taxon>Bradyrhizobium</taxon>
    </lineage>
</organism>
<reference evidence="2 3" key="2">
    <citation type="journal article" date="2019" name="Int. J. Syst. Evol. Microbiol.">
        <title>Description and complete genome sequence of Bradyrhizobium amphicarpaeae sp. nov., harbouring photosystem and nitrogen-fixation genes.</title>
        <authorList>
            <person name="Bromfield E.S.P."/>
            <person name="Cloutier S."/>
            <person name="Nguyen H.D.T."/>
        </authorList>
    </citation>
    <scope>NUCLEOTIDE SEQUENCE [LARGE SCALE GENOMIC DNA]</scope>
    <source>
        <strain evidence="2 3">39S1MB</strain>
    </source>
</reference>
<evidence type="ECO:0000313" key="3">
    <source>
        <dbReference type="Proteomes" id="UP000215884"/>
    </source>
</evidence>